<name>A0A0E2Q2Q5_STRTR</name>
<sequence>MKVGLVLEGGGMRGLYTAGVLDAFLEAGIKVDGVVSVSAGALFGVNYLSNQPKRALRYNKRFMGDRRYMSFWSWLTTGNFVNKEFSYYKVPMELDVFDQDAFAESGVPFYVVATDIKTGKPDYIKIDHVFEQMEALRASSALPLVSEIVEYKGKRYMDGGLADSLPIDFMENMEFDKLIVVLTRPKGYRKHPSKTSKRIYKLFYRKYPEFVEVASNRHIHYNKSIEKIETLEKSGKVYAIRPEHALEVGRLEKDPEKFEAIYQEGLKQMRNDMTNLKIFLGDN</sequence>
<dbReference type="Gene3D" id="3.40.1090.10">
    <property type="entry name" value="Cytosolic phospholipase A2 catalytic domain"/>
    <property type="match status" value="2"/>
</dbReference>
<dbReference type="RefSeq" id="WP_014608321.1">
    <property type="nucleotide sequence ID" value="NZ_CM002372.1"/>
</dbReference>
<evidence type="ECO:0000256" key="3">
    <source>
        <dbReference type="ARBA" id="ARBA00023098"/>
    </source>
</evidence>
<reference evidence="7" key="1">
    <citation type="submission" date="2013-12" db="EMBL/GenBank/DDBJ databases">
        <title>Genome sequences of Streptococcus thermophilus strains MTH17CL396 and M17PTZA496 isolated from Fontina cheese in Valle d'Aosta region (Italy).</title>
        <authorList>
            <person name="Treu L."/>
            <person name="Giacomini A."/>
            <person name="Corich V."/>
            <person name="Vendramin V."/>
            <person name="Bovo B."/>
        </authorList>
    </citation>
    <scope>NUCLEOTIDE SEQUENCE [LARGE SCALE GENOMIC DNA]</scope>
    <source>
        <strain evidence="7">M17PTZA496</strain>
    </source>
</reference>
<keyword evidence="1 4" id="KW-0378">Hydrolase</keyword>
<protein>
    <submittedName>
        <fullName evidence="6">Serine protease</fullName>
    </submittedName>
</protein>
<dbReference type="CDD" id="cd07208">
    <property type="entry name" value="Pat_hypo_Ecoli_yjju_like"/>
    <property type="match status" value="1"/>
</dbReference>
<dbReference type="InterPro" id="IPR045943">
    <property type="entry name" value="DUF6363"/>
</dbReference>
<dbReference type="GO" id="GO:0016042">
    <property type="term" value="P:lipid catabolic process"/>
    <property type="evidence" value="ECO:0007669"/>
    <property type="project" value="UniProtKB-UniRule"/>
</dbReference>
<dbReference type="PROSITE" id="PS51635">
    <property type="entry name" value="PNPLA"/>
    <property type="match status" value="1"/>
</dbReference>
<dbReference type="SUPFAM" id="SSF52151">
    <property type="entry name" value="FabD/lysophospholipase-like"/>
    <property type="match status" value="1"/>
</dbReference>
<evidence type="ECO:0000259" key="5">
    <source>
        <dbReference type="PROSITE" id="PS51635"/>
    </source>
</evidence>
<keyword evidence="6" id="KW-0645">Protease</keyword>
<evidence type="ECO:0000313" key="6">
    <source>
        <dbReference type="EMBL" id="ETW89579.1"/>
    </source>
</evidence>
<accession>A0A0E2Q2Q5</accession>
<feature type="active site" description="Nucleophile" evidence="4">
    <location>
        <position position="38"/>
    </location>
</feature>
<dbReference type="AlphaFoldDB" id="A0A0E2Q2Q5"/>
<feature type="domain" description="PNPLA" evidence="5">
    <location>
        <begin position="5"/>
        <end position="171"/>
    </location>
</feature>
<comment type="caution">
    <text evidence="6">The sequence shown here is derived from an EMBL/GenBank/DDBJ whole genome shotgun (WGS) entry which is preliminary data.</text>
</comment>
<dbReference type="Proteomes" id="UP000024559">
    <property type="component" value="Chromosome"/>
</dbReference>
<proteinExistence type="predicted"/>
<dbReference type="InterPro" id="IPR016035">
    <property type="entry name" value="Acyl_Trfase/lysoPLipase"/>
</dbReference>
<organism evidence="6 7">
    <name type="scientific">Streptococcus thermophilus M17PTZA496</name>
    <dbReference type="NCBI Taxonomy" id="1433289"/>
    <lineage>
        <taxon>Bacteria</taxon>
        <taxon>Bacillati</taxon>
        <taxon>Bacillota</taxon>
        <taxon>Bacilli</taxon>
        <taxon>Lactobacillales</taxon>
        <taxon>Streptococcaceae</taxon>
        <taxon>Streptococcus</taxon>
    </lineage>
</organism>
<dbReference type="GO" id="GO:0008233">
    <property type="term" value="F:peptidase activity"/>
    <property type="evidence" value="ECO:0007669"/>
    <property type="project" value="UniProtKB-KW"/>
</dbReference>
<dbReference type="InterPro" id="IPR002641">
    <property type="entry name" value="PNPLA_dom"/>
</dbReference>
<evidence type="ECO:0000256" key="1">
    <source>
        <dbReference type="ARBA" id="ARBA00022801"/>
    </source>
</evidence>
<gene>
    <name evidence="6" type="ORF">X841_06010</name>
</gene>
<dbReference type="InterPro" id="IPR037483">
    <property type="entry name" value="YjjU-like"/>
</dbReference>
<dbReference type="PANTHER" id="PTHR14226">
    <property type="entry name" value="NEUROPATHY TARGET ESTERASE/SWISS CHEESE D.MELANOGASTER"/>
    <property type="match status" value="1"/>
</dbReference>
<feature type="active site" description="Proton acceptor" evidence="4">
    <location>
        <position position="158"/>
    </location>
</feature>
<dbReference type="EMBL" id="AZJT01000046">
    <property type="protein sequence ID" value="ETW89579.1"/>
    <property type="molecule type" value="Genomic_DNA"/>
</dbReference>
<dbReference type="PANTHER" id="PTHR14226:SF25">
    <property type="entry name" value="PHOSPHOESTERASE"/>
    <property type="match status" value="1"/>
</dbReference>
<keyword evidence="3 4" id="KW-0443">Lipid metabolism</keyword>
<dbReference type="Pfam" id="PF19890">
    <property type="entry name" value="DUF6363"/>
    <property type="match status" value="1"/>
</dbReference>
<dbReference type="InterPro" id="IPR050301">
    <property type="entry name" value="NTE"/>
</dbReference>
<feature type="short sequence motif" description="DGA/G" evidence="4">
    <location>
        <begin position="158"/>
        <end position="160"/>
    </location>
</feature>
<dbReference type="Pfam" id="PF01734">
    <property type="entry name" value="Patatin"/>
    <property type="match status" value="1"/>
</dbReference>
<evidence type="ECO:0000256" key="4">
    <source>
        <dbReference type="PROSITE-ProRule" id="PRU01161"/>
    </source>
</evidence>
<comment type="caution">
    <text evidence="4">Lacks conserved residue(s) required for the propagation of feature annotation.</text>
</comment>
<keyword evidence="2 4" id="KW-0442">Lipid degradation</keyword>
<dbReference type="HOGENOM" id="CLU_048271_1_0_9"/>
<feature type="short sequence motif" description="GXGXXG" evidence="4">
    <location>
        <begin position="9"/>
        <end position="14"/>
    </location>
</feature>
<evidence type="ECO:0000313" key="7">
    <source>
        <dbReference type="Proteomes" id="UP000024559"/>
    </source>
</evidence>
<evidence type="ECO:0000256" key="2">
    <source>
        <dbReference type="ARBA" id="ARBA00022963"/>
    </source>
</evidence>
<dbReference type="GO" id="GO:0006508">
    <property type="term" value="P:proteolysis"/>
    <property type="evidence" value="ECO:0007669"/>
    <property type="project" value="UniProtKB-KW"/>
</dbReference>
<dbReference type="PATRIC" id="fig|1433289.7.peg.1232"/>